<protein>
    <submittedName>
        <fullName evidence="1">Uncharacterized protein</fullName>
    </submittedName>
</protein>
<gene>
    <name evidence="1" type="ORF">Ctaglu_45280</name>
</gene>
<dbReference type="AlphaFoldDB" id="A0A401UTM9"/>
<dbReference type="OrthoDB" id="2087832at2"/>
<dbReference type="EMBL" id="BHYK01000045">
    <property type="protein sequence ID" value="GCD12905.1"/>
    <property type="molecule type" value="Genomic_DNA"/>
</dbReference>
<reference evidence="1 2" key="1">
    <citation type="submission" date="2018-11" db="EMBL/GenBank/DDBJ databases">
        <title>Genome sequencing and assembly of Clostridium tagluense strain A121.</title>
        <authorList>
            <person name="Murakami T."/>
            <person name="Segawa T."/>
            <person name="Shcherbakova V.A."/>
            <person name="Mori H."/>
            <person name="Yoshimura Y."/>
        </authorList>
    </citation>
    <scope>NUCLEOTIDE SEQUENCE [LARGE SCALE GENOMIC DNA]</scope>
    <source>
        <strain evidence="1 2">A121</strain>
    </source>
</reference>
<evidence type="ECO:0000313" key="2">
    <source>
        <dbReference type="Proteomes" id="UP000287872"/>
    </source>
</evidence>
<sequence length="150" mass="17179">MKIKLTVKSVNTGNTFDESYTINNDINPQVYAQNMIDNYNRTLRPNESARELIDVEILDKCIEIKSEQPLKEFYGSVSFAGRMTFTVKATSKEEAKKLVFEDIDCLNIDLVADTTLEVQDTEWGLIAEARQGNVSQPYINDFEIKEEKEL</sequence>
<accession>A0A401UTM9</accession>
<comment type="caution">
    <text evidence="1">The sequence shown here is derived from an EMBL/GenBank/DDBJ whole genome shotgun (WGS) entry which is preliminary data.</text>
</comment>
<dbReference type="RefSeq" id="WP_125005972.1">
    <property type="nucleotide sequence ID" value="NZ_BHYK01000045.1"/>
</dbReference>
<dbReference type="Proteomes" id="UP000287872">
    <property type="component" value="Unassembled WGS sequence"/>
</dbReference>
<proteinExistence type="predicted"/>
<name>A0A401UTM9_9CLOT</name>
<keyword evidence="2" id="KW-1185">Reference proteome</keyword>
<organism evidence="1 2">
    <name type="scientific">Clostridium tagluense</name>
    <dbReference type="NCBI Taxonomy" id="360422"/>
    <lineage>
        <taxon>Bacteria</taxon>
        <taxon>Bacillati</taxon>
        <taxon>Bacillota</taxon>
        <taxon>Clostridia</taxon>
        <taxon>Eubacteriales</taxon>
        <taxon>Clostridiaceae</taxon>
        <taxon>Clostridium</taxon>
    </lineage>
</organism>
<evidence type="ECO:0000313" key="1">
    <source>
        <dbReference type="EMBL" id="GCD12905.1"/>
    </source>
</evidence>